<dbReference type="CDD" id="cd08421">
    <property type="entry name" value="PBP2_LTTR_like_1"/>
    <property type="match status" value="1"/>
</dbReference>
<dbReference type="PANTHER" id="PTHR30419:SF2">
    <property type="entry name" value="LYSR FAMILY TRANSCRIPTIONAL REGULATOR"/>
    <property type="match status" value="1"/>
</dbReference>
<dbReference type="Pfam" id="PF03466">
    <property type="entry name" value="LysR_substrate"/>
    <property type="match status" value="1"/>
</dbReference>
<dbReference type="AlphaFoldDB" id="A0A8E2WIJ5"/>
<keyword evidence="3 6" id="KW-0238">DNA-binding</keyword>
<dbReference type="Gene3D" id="1.10.10.10">
    <property type="entry name" value="Winged helix-like DNA-binding domain superfamily/Winged helix DNA-binding domain"/>
    <property type="match status" value="1"/>
</dbReference>
<dbReference type="GO" id="GO:0003677">
    <property type="term" value="F:DNA binding"/>
    <property type="evidence" value="ECO:0007669"/>
    <property type="project" value="UniProtKB-KW"/>
</dbReference>
<dbReference type="Pfam" id="PF00126">
    <property type="entry name" value="HTH_1"/>
    <property type="match status" value="1"/>
</dbReference>
<sequence length="291" mass="31314">MRFDLVDLRLFLLVAERGSITHGAELSGLALASASARIKGMEERLGAPLLERRRRGVVPTAAGQALLHHARAVQNQIEAMAGDLAAYADGLRARVRLLANTAATSELLPKILPAFLVAHPRIDIDLDERPSHEIAQAVASGAADLGIAATWAGLSHLEQKPFFIDRLVVIAARNWPGFAGLRTISLTEILGESFVGLSTGHALQEHITRQAARLGGHLHVRIRVPGLDNVCRLVAQGAGIAIVPESAARRSARSLRSLRLTDDWATRQLNLCARRFDDLTPQAKLLAAALV</sequence>
<dbReference type="InterPro" id="IPR050950">
    <property type="entry name" value="HTH-type_LysR_regulators"/>
</dbReference>
<dbReference type="InterPro" id="IPR005119">
    <property type="entry name" value="LysR_subst-bd"/>
</dbReference>
<dbReference type="SUPFAM" id="SSF53850">
    <property type="entry name" value="Periplasmic binding protein-like II"/>
    <property type="match status" value="1"/>
</dbReference>
<dbReference type="InterPro" id="IPR000847">
    <property type="entry name" value="LysR_HTH_N"/>
</dbReference>
<reference evidence="6 7" key="1">
    <citation type="submission" date="2018-05" db="EMBL/GenBank/DDBJ databases">
        <title>Genomic Encyclopedia of Type Strains, Phase IV (KMG-IV): sequencing the most valuable type-strain genomes for metagenomic binning, comparative biology and taxonomic classification.</title>
        <authorList>
            <person name="Goeker M."/>
        </authorList>
    </citation>
    <scope>NUCLEOTIDE SEQUENCE [LARGE SCALE GENOMIC DNA]</scope>
    <source>
        <strain evidence="6 7">DSM 2626</strain>
    </source>
</reference>
<dbReference type="EMBL" id="QGGH01000001">
    <property type="protein sequence ID" value="PWJ94652.1"/>
    <property type="molecule type" value="Genomic_DNA"/>
</dbReference>
<comment type="caution">
    <text evidence="6">The sequence shown here is derived from an EMBL/GenBank/DDBJ whole genome shotgun (WGS) entry which is preliminary data.</text>
</comment>
<dbReference type="GeneID" id="61050668"/>
<evidence type="ECO:0000256" key="3">
    <source>
        <dbReference type="ARBA" id="ARBA00023125"/>
    </source>
</evidence>
<gene>
    <name evidence="6" type="ORF">C8D77_1011338</name>
</gene>
<proteinExistence type="inferred from homology"/>
<name>A0A8E2WIJ5_RHILI</name>
<comment type="similarity">
    <text evidence="1">Belongs to the LysR transcriptional regulatory family.</text>
</comment>
<evidence type="ECO:0000313" key="6">
    <source>
        <dbReference type="EMBL" id="PWJ94652.1"/>
    </source>
</evidence>
<dbReference type="InterPro" id="IPR036388">
    <property type="entry name" value="WH-like_DNA-bd_sf"/>
</dbReference>
<evidence type="ECO:0000259" key="5">
    <source>
        <dbReference type="PROSITE" id="PS50931"/>
    </source>
</evidence>
<dbReference type="PANTHER" id="PTHR30419">
    <property type="entry name" value="HTH-TYPE TRANSCRIPTIONAL REGULATOR YBHD"/>
    <property type="match status" value="1"/>
</dbReference>
<dbReference type="SUPFAM" id="SSF46785">
    <property type="entry name" value="Winged helix' DNA-binding domain"/>
    <property type="match status" value="1"/>
</dbReference>
<dbReference type="GO" id="GO:0003700">
    <property type="term" value="F:DNA-binding transcription factor activity"/>
    <property type="evidence" value="ECO:0007669"/>
    <property type="project" value="InterPro"/>
</dbReference>
<protein>
    <submittedName>
        <fullName evidence="6">DNA-binding transcriptional LysR family regulator</fullName>
    </submittedName>
</protein>
<evidence type="ECO:0000256" key="2">
    <source>
        <dbReference type="ARBA" id="ARBA00023015"/>
    </source>
</evidence>
<feature type="domain" description="HTH lysR-type" evidence="5">
    <location>
        <begin position="1"/>
        <end position="60"/>
    </location>
</feature>
<dbReference type="PROSITE" id="PS50931">
    <property type="entry name" value="HTH_LYSR"/>
    <property type="match status" value="1"/>
</dbReference>
<dbReference type="Proteomes" id="UP000245631">
    <property type="component" value="Unassembled WGS sequence"/>
</dbReference>
<evidence type="ECO:0000256" key="4">
    <source>
        <dbReference type="ARBA" id="ARBA00023163"/>
    </source>
</evidence>
<evidence type="ECO:0000256" key="1">
    <source>
        <dbReference type="ARBA" id="ARBA00009437"/>
    </source>
</evidence>
<accession>A0A8E2WIJ5</accession>
<keyword evidence="2" id="KW-0805">Transcription regulation</keyword>
<dbReference type="RefSeq" id="WP_109660406.1">
    <property type="nucleotide sequence ID" value="NZ_QGGH01000001.1"/>
</dbReference>
<evidence type="ECO:0000313" key="7">
    <source>
        <dbReference type="Proteomes" id="UP000245631"/>
    </source>
</evidence>
<organism evidence="6 7">
    <name type="scientific">Rhizobium loti</name>
    <name type="common">Mesorhizobium loti</name>
    <dbReference type="NCBI Taxonomy" id="381"/>
    <lineage>
        <taxon>Bacteria</taxon>
        <taxon>Pseudomonadati</taxon>
        <taxon>Pseudomonadota</taxon>
        <taxon>Alphaproteobacteria</taxon>
        <taxon>Hyphomicrobiales</taxon>
        <taxon>Phyllobacteriaceae</taxon>
        <taxon>Mesorhizobium</taxon>
    </lineage>
</organism>
<dbReference type="GO" id="GO:0005829">
    <property type="term" value="C:cytosol"/>
    <property type="evidence" value="ECO:0007669"/>
    <property type="project" value="TreeGrafter"/>
</dbReference>
<dbReference type="Gene3D" id="3.40.190.290">
    <property type="match status" value="1"/>
</dbReference>
<keyword evidence="4" id="KW-0804">Transcription</keyword>
<dbReference type="InterPro" id="IPR036390">
    <property type="entry name" value="WH_DNA-bd_sf"/>
</dbReference>